<organism evidence="3 4">
    <name type="scientific">Anaeramoeba flamelloides</name>
    <dbReference type="NCBI Taxonomy" id="1746091"/>
    <lineage>
        <taxon>Eukaryota</taxon>
        <taxon>Metamonada</taxon>
        <taxon>Anaeramoebidae</taxon>
        <taxon>Anaeramoeba</taxon>
    </lineage>
</organism>
<dbReference type="Proteomes" id="UP001150062">
    <property type="component" value="Unassembled WGS sequence"/>
</dbReference>
<evidence type="ECO:0000256" key="2">
    <source>
        <dbReference type="SAM" id="SignalP"/>
    </source>
</evidence>
<evidence type="ECO:0000313" key="4">
    <source>
        <dbReference type="Proteomes" id="UP001150062"/>
    </source>
</evidence>
<reference evidence="3" key="1">
    <citation type="submission" date="2022-08" db="EMBL/GenBank/DDBJ databases">
        <title>Novel sulfate-reducing endosymbionts in the free-living metamonad Anaeramoeba.</title>
        <authorList>
            <person name="Jerlstrom-Hultqvist J."/>
            <person name="Cepicka I."/>
            <person name="Gallot-Lavallee L."/>
            <person name="Salas-Leiva D."/>
            <person name="Curtis B.A."/>
            <person name="Zahonova K."/>
            <person name="Pipaliya S."/>
            <person name="Dacks J."/>
            <person name="Roger A.J."/>
        </authorList>
    </citation>
    <scope>NUCLEOTIDE SEQUENCE</scope>
    <source>
        <strain evidence="3">Schooner1</strain>
    </source>
</reference>
<proteinExistence type="predicted"/>
<evidence type="ECO:0000313" key="3">
    <source>
        <dbReference type="EMBL" id="KAJ6235095.1"/>
    </source>
</evidence>
<gene>
    <name evidence="3" type="ORF">M0813_03778</name>
</gene>
<comment type="caution">
    <text evidence="3">The sequence shown here is derived from an EMBL/GenBank/DDBJ whole genome shotgun (WGS) entry which is preliminary data.</text>
</comment>
<sequence>MKFLLIILLIAVVFCADADYLPTPGGVYVHKDCVHNVPSGSKIETKDSGITFVTLPKDNKVIQIPKCEHPTRKVQKQSPLNNVGGYWYGWQLWTTFKNPSGETFDAFTGTMSVPQNPASFWGGIVYLFPGLQNYDWIPTEDGPNPPSGFDIIQPVLQYGSTPAGGGDYWALASWYVTVDSGYIVSDLIRVNAMDVIQCNMTYVDKSNDEWFINGYVQESDQTNIHVSKARLNTQPWAYLALEMYNIDGCDNYPTSDVIFTQNVLKAQGKTITPAWEAHTQYKNPQCNEKVMNSDELYEQLLSIDKEIKQTEKRLEEETKDLERREIEWKQKS</sequence>
<accession>A0ABQ8XRY3</accession>
<dbReference type="EMBL" id="JAOAOG010000264">
    <property type="protein sequence ID" value="KAJ6235095.1"/>
    <property type="molecule type" value="Genomic_DNA"/>
</dbReference>
<protein>
    <submittedName>
        <fullName evidence="3">Uncharacterized protein</fullName>
    </submittedName>
</protein>
<evidence type="ECO:0000256" key="1">
    <source>
        <dbReference type="SAM" id="MobiDB-lite"/>
    </source>
</evidence>
<feature type="region of interest" description="Disordered" evidence="1">
    <location>
        <begin position="312"/>
        <end position="332"/>
    </location>
</feature>
<feature type="signal peptide" evidence="2">
    <location>
        <begin position="1"/>
        <end position="18"/>
    </location>
</feature>
<feature type="chain" id="PRO_5047245923" evidence="2">
    <location>
        <begin position="19"/>
        <end position="332"/>
    </location>
</feature>
<name>A0ABQ8XRY3_9EUKA</name>
<keyword evidence="4" id="KW-1185">Reference proteome</keyword>
<keyword evidence="2" id="KW-0732">Signal</keyword>